<dbReference type="AlphaFoldDB" id="A0A1M5FMW2"/>
<protein>
    <submittedName>
        <fullName evidence="1">Uncharacterized protein</fullName>
    </submittedName>
</protein>
<sequence>MLDFYLIKDDQITPDSPTELEFIGQLDSKTFKNLKTKGIIENHYEYNSDFRWKSEQIKQICQNNIDHKLQNDTDVKQLFKIIEIIENTNSGIIAFGD</sequence>
<evidence type="ECO:0000313" key="2">
    <source>
        <dbReference type="Proteomes" id="UP000184112"/>
    </source>
</evidence>
<organism evidence="1 2">
    <name type="scientific">Flavobacterium johnsoniae</name>
    <name type="common">Cytophaga johnsonae</name>
    <dbReference type="NCBI Taxonomy" id="986"/>
    <lineage>
        <taxon>Bacteria</taxon>
        <taxon>Pseudomonadati</taxon>
        <taxon>Bacteroidota</taxon>
        <taxon>Flavobacteriia</taxon>
        <taxon>Flavobacteriales</taxon>
        <taxon>Flavobacteriaceae</taxon>
        <taxon>Flavobacterium</taxon>
    </lineage>
</organism>
<reference evidence="1 2" key="1">
    <citation type="submission" date="2016-11" db="EMBL/GenBank/DDBJ databases">
        <authorList>
            <person name="Jaros S."/>
            <person name="Januszkiewicz K."/>
            <person name="Wedrychowicz H."/>
        </authorList>
    </citation>
    <scope>NUCLEOTIDE SEQUENCE [LARGE SCALE GENOMIC DNA]</scope>
    <source>
        <strain evidence="1 2">DSM 6792</strain>
    </source>
</reference>
<dbReference type="Proteomes" id="UP000184112">
    <property type="component" value="Unassembled WGS sequence"/>
</dbReference>
<accession>A0A1M5FMW2</accession>
<dbReference type="EMBL" id="FQWH01000001">
    <property type="protein sequence ID" value="SHF92833.1"/>
    <property type="molecule type" value="Genomic_DNA"/>
</dbReference>
<evidence type="ECO:0000313" key="1">
    <source>
        <dbReference type="EMBL" id="SHF92833.1"/>
    </source>
</evidence>
<proteinExistence type="predicted"/>
<name>A0A1M5FMW2_FLAJO</name>
<gene>
    <name evidence="1" type="ORF">SAMN05444388_10116</name>
</gene>
<dbReference type="RefSeq" id="WP_073407720.1">
    <property type="nucleotide sequence ID" value="NZ_CP031763.1"/>
</dbReference>